<evidence type="ECO:0000313" key="2">
    <source>
        <dbReference type="EMBL" id="RJL31907.1"/>
    </source>
</evidence>
<organism evidence="2 3">
    <name type="scientific">Bailinhaonella thermotolerans</name>
    <dbReference type="NCBI Taxonomy" id="1070861"/>
    <lineage>
        <taxon>Bacteria</taxon>
        <taxon>Bacillati</taxon>
        <taxon>Actinomycetota</taxon>
        <taxon>Actinomycetes</taxon>
        <taxon>Streptosporangiales</taxon>
        <taxon>Streptosporangiaceae</taxon>
        <taxon>Bailinhaonella</taxon>
    </lineage>
</organism>
<dbReference type="Proteomes" id="UP000265768">
    <property type="component" value="Unassembled WGS sequence"/>
</dbReference>
<keyword evidence="2" id="KW-0378">Hydrolase</keyword>
<evidence type="ECO:0000256" key="1">
    <source>
        <dbReference type="SAM" id="MobiDB-lite"/>
    </source>
</evidence>
<accession>A0A3A4B1K4</accession>
<gene>
    <name evidence="2" type="ORF">D5H75_15745</name>
</gene>
<evidence type="ECO:0000313" key="3">
    <source>
        <dbReference type="Proteomes" id="UP000265768"/>
    </source>
</evidence>
<dbReference type="OrthoDB" id="4187639at2"/>
<reference evidence="2 3" key="1">
    <citation type="submission" date="2018-09" db="EMBL/GenBank/DDBJ databases">
        <title>YIM 75507 draft genome.</title>
        <authorList>
            <person name="Tang S."/>
            <person name="Feng Y."/>
        </authorList>
    </citation>
    <scope>NUCLEOTIDE SEQUENCE [LARGE SCALE GENOMIC DNA]</scope>
    <source>
        <strain evidence="2 3">YIM 75507</strain>
    </source>
</reference>
<comment type="caution">
    <text evidence="2">The sequence shown here is derived from an EMBL/GenBank/DDBJ whole genome shotgun (WGS) entry which is preliminary data.</text>
</comment>
<dbReference type="EMBL" id="QZEY01000005">
    <property type="protein sequence ID" value="RJL31907.1"/>
    <property type="molecule type" value="Genomic_DNA"/>
</dbReference>
<protein>
    <submittedName>
        <fullName evidence="2">Eco29kI family restriction endonuclease</fullName>
    </submittedName>
</protein>
<dbReference type="Pfam" id="PF09517">
    <property type="entry name" value="RE_Eco29kI"/>
    <property type="match status" value="1"/>
</dbReference>
<keyword evidence="2" id="KW-0255">Endonuclease</keyword>
<keyword evidence="2" id="KW-0540">Nuclease</keyword>
<dbReference type="AlphaFoldDB" id="A0A3A4B1K4"/>
<dbReference type="GO" id="GO:0004519">
    <property type="term" value="F:endonuclease activity"/>
    <property type="evidence" value="ECO:0007669"/>
    <property type="project" value="UniProtKB-KW"/>
</dbReference>
<proteinExistence type="predicted"/>
<feature type="region of interest" description="Disordered" evidence="1">
    <location>
        <begin position="1"/>
        <end position="22"/>
    </location>
</feature>
<name>A0A3A4B1K4_9ACTN</name>
<keyword evidence="3" id="KW-1185">Reference proteome</keyword>
<dbReference type="InterPro" id="IPR018575">
    <property type="entry name" value="Restrct_endonuc_II_Eco29kI"/>
</dbReference>
<sequence>MTCARSGGSCPGPQGNREVRQKLPINRVSIGVSVPPEIPATLSAMTLPPLASTDIRPKFDPLNLDQLSRNLREALDGQRREPLESLEEFPGAGLYALYYKGDHPLYAELKSKDVPIYVGKAEAGNSSYGDPPDETKPALFARVGKHGASIAEASCNLAVTDFDIRLLPLDDVWIVLGERALLRAYAPVLWNTLMPGFGANPAGTARDNARSIWDSIHPGRPRAKGLLCNRRFTRAEMEARIRAGIAVFSLEESDPSRETELRRLRGQRANMIWSPAKKGAADRRLRVYRPDAFLSENAAFGLDLTEVRWVAVGDTSDALPDPEEVAEVNTLAAEQSGV</sequence>